<name>A0A699XA51_TANCI</name>
<dbReference type="AlphaFoldDB" id="A0A699XA51"/>
<feature type="region of interest" description="Disordered" evidence="1">
    <location>
        <begin position="1"/>
        <end position="24"/>
    </location>
</feature>
<reference evidence="2" key="1">
    <citation type="journal article" date="2019" name="Sci. Rep.">
        <title>Draft genome of Tanacetum cinerariifolium, the natural source of mosquito coil.</title>
        <authorList>
            <person name="Yamashiro T."/>
            <person name="Shiraishi A."/>
            <person name="Satake H."/>
            <person name="Nakayama K."/>
        </authorList>
    </citation>
    <scope>NUCLEOTIDE SEQUENCE</scope>
</reference>
<evidence type="ECO:0000313" key="2">
    <source>
        <dbReference type="EMBL" id="GFD54706.1"/>
    </source>
</evidence>
<protein>
    <submittedName>
        <fullName evidence="2">Uncharacterized protein</fullName>
    </submittedName>
</protein>
<gene>
    <name evidence="2" type="ORF">Tci_926675</name>
</gene>
<accession>A0A699XA51</accession>
<dbReference type="EMBL" id="BKCJ011809157">
    <property type="protein sequence ID" value="GFD54706.1"/>
    <property type="molecule type" value="Genomic_DNA"/>
</dbReference>
<organism evidence="2">
    <name type="scientific">Tanacetum cinerariifolium</name>
    <name type="common">Dalmatian daisy</name>
    <name type="synonym">Chrysanthemum cinerariifolium</name>
    <dbReference type="NCBI Taxonomy" id="118510"/>
    <lineage>
        <taxon>Eukaryota</taxon>
        <taxon>Viridiplantae</taxon>
        <taxon>Streptophyta</taxon>
        <taxon>Embryophyta</taxon>
        <taxon>Tracheophyta</taxon>
        <taxon>Spermatophyta</taxon>
        <taxon>Magnoliopsida</taxon>
        <taxon>eudicotyledons</taxon>
        <taxon>Gunneridae</taxon>
        <taxon>Pentapetalae</taxon>
        <taxon>asterids</taxon>
        <taxon>campanulids</taxon>
        <taxon>Asterales</taxon>
        <taxon>Asteraceae</taxon>
        <taxon>Asteroideae</taxon>
        <taxon>Anthemideae</taxon>
        <taxon>Anthemidinae</taxon>
        <taxon>Tanacetum</taxon>
    </lineage>
</organism>
<sequence length="70" mass="7253">LPLLRPGSRGGAENEAAGQAQRASQGLPASPNIFAAFCPHFISQYLCNPAQTIAAGSRSDADGLAFLRIL</sequence>
<feature type="non-terminal residue" evidence="2">
    <location>
        <position position="1"/>
    </location>
</feature>
<evidence type="ECO:0000256" key="1">
    <source>
        <dbReference type="SAM" id="MobiDB-lite"/>
    </source>
</evidence>
<feature type="compositionally biased region" description="Low complexity" evidence="1">
    <location>
        <begin position="11"/>
        <end position="23"/>
    </location>
</feature>
<comment type="caution">
    <text evidence="2">The sequence shown here is derived from an EMBL/GenBank/DDBJ whole genome shotgun (WGS) entry which is preliminary data.</text>
</comment>
<proteinExistence type="predicted"/>